<comment type="caution">
    <text evidence="3">The sequence shown here is derived from an EMBL/GenBank/DDBJ whole genome shotgun (WGS) entry which is preliminary data.</text>
</comment>
<gene>
    <name evidence="3" type="ORF">BO70DRAFT_429628</name>
</gene>
<dbReference type="InterPro" id="IPR019261">
    <property type="entry name" value="PARG_cat_microbial"/>
</dbReference>
<dbReference type="PANTHER" id="PTHR35596">
    <property type="entry name" value="DUF2263 DOMAIN-CONTAINING PROTEIN"/>
    <property type="match status" value="1"/>
</dbReference>
<accession>A0A317W5J6</accession>
<dbReference type="Proteomes" id="UP000247233">
    <property type="component" value="Unassembled WGS sequence"/>
</dbReference>
<dbReference type="PANTHER" id="PTHR35596:SF1">
    <property type="entry name" value="MICROBIAL-TYPE PARG CATALYTIC DOMAIN-CONTAINING PROTEIN"/>
    <property type="match status" value="1"/>
</dbReference>
<dbReference type="OrthoDB" id="9985428at2759"/>
<feature type="domain" description="Microbial-type PARG catalytic" evidence="2">
    <location>
        <begin position="160"/>
        <end position="201"/>
    </location>
</feature>
<proteinExistence type="predicted"/>
<name>A0A317W5J6_9EURO</name>
<evidence type="ECO:0000313" key="3">
    <source>
        <dbReference type="EMBL" id="PWY80602.1"/>
    </source>
</evidence>
<dbReference type="VEuPathDB" id="FungiDB:BO70DRAFT_429628"/>
<sequence length="320" mass="35994">MSLKMMKSTKTNQRVTRPQRRIHRPVTTSGGVKAIKARLPPRILRRTTARRSITDGTMLHQLLLVKQPSLAQAHGDRSQTSNDRSNRRVQLQVGNSLLHGHHNMQTLGHGNRPRLPQRHGNIHRLPQLYGNRPPRLRRRNGNRPQLPRRHGNMVQIIMPLNGAMAQEEALCYRSSLSLTLKRRYYQIGGRNAIYSPTVAVFYENFTPGHALMNLQKPELLPVVSVISVAALEGPEVDDTTFPPISGYKKHRKVILGALGCGAFANPSAAVAECWGEVPREGEFNGWWERVFFAVLDDAAKGTQGGSNFDVFRERLHGLRI</sequence>
<organism evidence="3 4">
    <name type="scientific">Aspergillus heteromorphus CBS 117.55</name>
    <dbReference type="NCBI Taxonomy" id="1448321"/>
    <lineage>
        <taxon>Eukaryota</taxon>
        <taxon>Fungi</taxon>
        <taxon>Dikarya</taxon>
        <taxon>Ascomycota</taxon>
        <taxon>Pezizomycotina</taxon>
        <taxon>Eurotiomycetes</taxon>
        <taxon>Eurotiomycetidae</taxon>
        <taxon>Eurotiales</taxon>
        <taxon>Aspergillaceae</taxon>
        <taxon>Aspergillus</taxon>
        <taxon>Aspergillus subgen. Circumdati</taxon>
    </lineage>
</organism>
<keyword evidence="4" id="KW-1185">Reference proteome</keyword>
<dbReference type="RefSeq" id="XP_025398905.1">
    <property type="nucleotide sequence ID" value="XM_025548084.1"/>
</dbReference>
<feature type="region of interest" description="Disordered" evidence="1">
    <location>
        <begin position="124"/>
        <end position="148"/>
    </location>
</feature>
<dbReference type="Pfam" id="PF10021">
    <property type="entry name" value="PARG_cat_microb"/>
    <property type="match status" value="1"/>
</dbReference>
<evidence type="ECO:0000259" key="2">
    <source>
        <dbReference type="Pfam" id="PF10021"/>
    </source>
</evidence>
<dbReference type="GeneID" id="37070321"/>
<protein>
    <recommendedName>
        <fullName evidence="2">Microbial-type PARG catalytic domain-containing protein</fullName>
    </recommendedName>
</protein>
<reference evidence="3 4" key="1">
    <citation type="submission" date="2016-12" db="EMBL/GenBank/DDBJ databases">
        <title>The genomes of Aspergillus section Nigri reveals drivers in fungal speciation.</title>
        <authorList>
            <consortium name="DOE Joint Genome Institute"/>
            <person name="Vesth T.C."/>
            <person name="Nybo J."/>
            <person name="Theobald S."/>
            <person name="Brandl J."/>
            <person name="Frisvad J.C."/>
            <person name="Nielsen K.F."/>
            <person name="Lyhne E.K."/>
            <person name="Kogle M.E."/>
            <person name="Kuo A."/>
            <person name="Riley R."/>
            <person name="Clum A."/>
            <person name="Nolan M."/>
            <person name="Lipzen A."/>
            <person name="Salamov A."/>
            <person name="Henrissat B."/>
            <person name="Wiebenga A."/>
            <person name="De Vries R.P."/>
            <person name="Grigoriev I.V."/>
            <person name="Mortensen U.H."/>
            <person name="Andersen M.R."/>
            <person name="Baker S.E."/>
        </authorList>
    </citation>
    <scope>NUCLEOTIDE SEQUENCE [LARGE SCALE GENOMIC DNA]</scope>
    <source>
        <strain evidence="3 4">CBS 117.55</strain>
    </source>
</reference>
<dbReference type="Gene3D" id="3.40.220.10">
    <property type="entry name" value="Leucine Aminopeptidase, subunit E, domain 1"/>
    <property type="match status" value="1"/>
</dbReference>
<evidence type="ECO:0000256" key="1">
    <source>
        <dbReference type="SAM" id="MobiDB-lite"/>
    </source>
</evidence>
<feature type="compositionally biased region" description="Basic residues" evidence="1">
    <location>
        <begin position="134"/>
        <end position="148"/>
    </location>
</feature>
<evidence type="ECO:0000313" key="4">
    <source>
        <dbReference type="Proteomes" id="UP000247233"/>
    </source>
</evidence>
<dbReference type="AlphaFoldDB" id="A0A317W5J6"/>
<dbReference type="STRING" id="1448321.A0A317W5J6"/>
<dbReference type="InterPro" id="IPR043472">
    <property type="entry name" value="Macro_dom-like"/>
</dbReference>
<dbReference type="EMBL" id="MSFL01000014">
    <property type="protein sequence ID" value="PWY80602.1"/>
    <property type="molecule type" value="Genomic_DNA"/>
</dbReference>